<comment type="pathway">
    <text evidence="10">Sulfur metabolism; glutathione biosynthesis; glutathione from L-cysteine and L-glutamate: step 2/2.</text>
</comment>
<dbReference type="GO" id="GO:0005737">
    <property type="term" value="C:cytoplasm"/>
    <property type="evidence" value="ECO:0007669"/>
    <property type="project" value="TreeGrafter"/>
</dbReference>
<dbReference type="Pfam" id="PF02955">
    <property type="entry name" value="GSH-S_ATP"/>
    <property type="match status" value="1"/>
</dbReference>
<keyword evidence="8" id="KW-0460">Magnesium</keyword>
<keyword evidence="9" id="KW-0464">Manganese</keyword>
<dbReference type="Pfam" id="PF02951">
    <property type="entry name" value="GSH-S_N"/>
    <property type="match status" value="1"/>
</dbReference>
<dbReference type="PANTHER" id="PTHR21621">
    <property type="entry name" value="RIBOSOMAL PROTEIN S6 MODIFICATION PROTEIN"/>
    <property type="match status" value="1"/>
</dbReference>
<dbReference type="OrthoDB" id="9785415at2"/>
<sequence>MKLGVVMDPIQAIKPWKDTSFALMLAAQSRGWTLYYIEPDWLYAEDGRAKSDMCTVSVRDTREDWFTLGPKIRSDLAELDIILHRQDPPVTLNYHYVTALLELAERQGVLVANRPNALRAANEKLLAQHYPAFCPPTLVTRNMTQLQEFLETHGHIVVKPLDAMGGSSIFQVTRDDMNADVIFETMTANGLMMAQRFLPAIQEGDRRILLINGIPVDHALLRRPPADRFRANLAAGGQGTVVPLRPRDREIAAAVGPDLARAGFWFVGLDVIGDHLTEINVTSPTCAREIDAVCRNDPAGQLLDFLAEQRRTVTPTAPTTA</sequence>
<evidence type="ECO:0000256" key="10">
    <source>
        <dbReference type="HAMAP-Rule" id="MF_00162"/>
    </source>
</evidence>
<keyword evidence="5" id="KW-0479">Metal-binding</keyword>
<dbReference type="NCBIfam" id="NF003573">
    <property type="entry name" value="PRK05246.1"/>
    <property type="match status" value="1"/>
</dbReference>
<dbReference type="NCBIfam" id="TIGR01380">
    <property type="entry name" value="glut_syn"/>
    <property type="match status" value="1"/>
</dbReference>
<evidence type="ECO:0000256" key="3">
    <source>
        <dbReference type="ARBA" id="ARBA00022598"/>
    </source>
</evidence>
<dbReference type="HAMAP" id="MF_00162">
    <property type="entry name" value="GSH_S"/>
    <property type="match status" value="1"/>
</dbReference>
<dbReference type="PROSITE" id="PS50975">
    <property type="entry name" value="ATP_GRASP"/>
    <property type="match status" value="1"/>
</dbReference>
<accession>A0A191ZI96</accession>
<comment type="similarity">
    <text evidence="10">Belongs to the prokaryotic GSH synthase family.</text>
</comment>
<evidence type="ECO:0000313" key="12">
    <source>
        <dbReference type="EMBL" id="ANJ67621.1"/>
    </source>
</evidence>
<dbReference type="InterPro" id="IPR006284">
    <property type="entry name" value="Glut_synth_pro"/>
</dbReference>
<dbReference type="PANTHER" id="PTHR21621:SF4">
    <property type="entry name" value="GLUTATHIONE SYNTHETASE"/>
    <property type="match status" value="1"/>
</dbReference>
<evidence type="ECO:0000259" key="11">
    <source>
        <dbReference type="PROSITE" id="PS50975"/>
    </source>
</evidence>
<dbReference type="EC" id="6.3.2.3" evidence="10"/>
<dbReference type="RefSeq" id="WP_066100847.1">
    <property type="nucleotide sequence ID" value="NZ_CP016027.1"/>
</dbReference>
<dbReference type="Gene3D" id="3.40.50.20">
    <property type="match status" value="1"/>
</dbReference>
<comment type="cofactor">
    <cofactor evidence="2">
        <name>Mg(2+)</name>
        <dbReference type="ChEBI" id="CHEBI:18420"/>
    </cofactor>
</comment>
<evidence type="ECO:0000256" key="7">
    <source>
        <dbReference type="ARBA" id="ARBA00022840"/>
    </source>
</evidence>
<dbReference type="GO" id="GO:0005524">
    <property type="term" value="F:ATP binding"/>
    <property type="evidence" value="ECO:0007669"/>
    <property type="project" value="UniProtKB-UniRule"/>
</dbReference>
<evidence type="ECO:0000256" key="2">
    <source>
        <dbReference type="ARBA" id="ARBA00001946"/>
    </source>
</evidence>
<dbReference type="SUPFAM" id="SSF52440">
    <property type="entry name" value="PreATP-grasp domain"/>
    <property type="match status" value="1"/>
</dbReference>
<dbReference type="Proteomes" id="UP000078596">
    <property type="component" value="Chromosome"/>
</dbReference>
<dbReference type="KEGG" id="haz:A9404_09700"/>
<dbReference type="InterPro" id="IPR016185">
    <property type="entry name" value="PreATP-grasp_dom_sf"/>
</dbReference>
<evidence type="ECO:0000256" key="8">
    <source>
        <dbReference type="ARBA" id="ARBA00022842"/>
    </source>
</evidence>
<evidence type="ECO:0000256" key="4">
    <source>
        <dbReference type="ARBA" id="ARBA00022684"/>
    </source>
</evidence>
<keyword evidence="13" id="KW-1185">Reference proteome</keyword>
<comment type="cofactor">
    <cofactor evidence="1">
        <name>Mn(2+)</name>
        <dbReference type="ChEBI" id="CHEBI:29035"/>
    </cofactor>
</comment>
<feature type="domain" description="ATP-grasp" evidence="11">
    <location>
        <begin position="124"/>
        <end position="307"/>
    </location>
</feature>
<reference evidence="12 13" key="1">
    <citation type="submission" date="2016-06" db="EMBL/GenBank/DDBJ databases">
        <title>Insight into the functional genes involving in sulfur oxidation in Pearl River water.</title>
        <authorList>
            <person name="Luo J."/>
            <person name="Tan X."/>
            <person name="Lin W."/>
        </authorList>
    </citation>
    <scope>NUCLEOTIDE SEQUENCE [LARGE SCALE GENOMIC DNA]</scope>
    <source>
        <strain evidence="12 13">LS2</strain>
    </source>
</reference>
<dbReference type="InterPro" id="IPR004218">
    <property type="entry name" value="GSHS_ATP-bd"/>
</dbReference>
<proteinExistence type="inferred from homology"/>
<evidence type="ECO:0000256" key="9">
    <source>
        <dbReference type="ARBA" id="ARBA00023211"/>
    </source>
</evidence>
<evidence type="ECO:0000313" key="13">
    <source>
        <dbReference type="Proteomes" id="UP000078596"/>
    </source>
</evidence>
<dbReference type="Gene3D" id="3.30.470.20">
    <property type="entry name" value="ATP-grasp fold, B domain"/>
    <property type="match status" value="1"/>
</dbReference>
<keyword evidence="4 10" id="KW-0317">Glutathione biosynthesis</keyword>
<keyword evidence="3 10" id="KW-0436">Ligase</keyword>
<dbReference type="UniPathway" id="UPA00142">
    <property type="reaction ID" value="UER00210"/>
</dbReference>
<dbReference type="SUPFAM" id="SSF56059">
    <property type="entry name" value="Glutathione synthetase ATP-binding domain-like"/>
    <property type="match status" value="1"/>
</dbReference>
<dbReference type="GO" id="GO:0046872">
    <property type="term" value="F:metal ion binding"/>
    <property type="evidence" value="ECO:0007669"/>
    <property type="project" value="UniProtKB-KW"/>
</dbReference>
<organism evidence="12 13">
    <name type="scientific">Halothiobacillus diazotrophicus</name>
    <dbReference type="NCBI Taxonomy" id="1860122"/>
    <lineage>
        <taxon>Bacteria</taxon>
        <taxon>Pseudomonadati</taxon>
        <taxon>Pseudomonadota</taxon>
        <taxon>Gammaproteobacteria</taxon>
        <taxon>Chromatiales</taxon>
        <taxon>Halothiobacillaceae</taxon>
        <taxon>Halothiobacillus</taxon>
    </lineage>
</organism>
<gene>
    <name evidence="10" type="primary">gshB</name>
    <name evidence="12" type="ORF">A9404_09700</name>
</gene>
<evidence type="ECO:0000256" key="1">
    <source>
        <dbReference type="ARBA" id="ARBA00001936"/>
    </source>
</evidence>
<name>A0A191ZI96_9GAMM</name>
<comment type="catalytic activity">
    <reaction evidence="10">
        <text>gamma-L-glutamyl-L-cysteine + glycine + ATP = glutathione + ADP + phosphate + H(+)</text>
        <dbReference type="Rhea" id="RHEA:13557"/>
        <dbReference type="ChEBI" id="CHEBI:15378"/>
        <dbReference type="ChEBI" id="CHEBI:30616"/>
        <dbReference type="ChEBI" id="CHEBI:43474"/>
        <dbReference type="ChEBI" id="CHEBI:57305"/>
        <dbReference type="ChEBI" id="CHEBI:57925"/>
        <dbReference type="ChEBI" id="CHEBI:58173"/>
        <dbReference type="ChEBI" id="CHEBI:456216"/>
        <dbReference type="EC" id="6.3.2.3"/>
    </reaction>
</comment>
<evidence type="ECO:0000256" key="5">
    <source>
        <dbReference type="ARBA" id="ARBA00022723"/>
    </source>
</evidence>
<dbReference type="STRING" id="1860122.A9404_09700"/>
<dbReference type="GO" id="GO:0004363">
    <property type="term" value="F:glutathione synthase activity"/>
    <property type="evidence" value="ECO:0007669"/>
    <property type="project" value="UniProtKB-UniRule"/>
</dbReference>
<dbReference type="AlphaFoldDB" id="A0A191ZI96"/>
<evidence type="ECO:0000256" key="6">
    <source>
        <dbReference type="ARBA" id="ARBA00022741"/>
    </source>
</evidence>
<dbReference type="InterPro" id="IPR013815">
    <property type="entry name" value="ATP_grasp_subdomain_1"/>
</dbReference>
<dbReference type="InterPro" id="IPR004215">
    <property type="entry name" value="GSHS_N"/>
</dbReference>
<dbReference type="Gene3D" id="3.30.1490.20">
    <property type="entry name" value="ATP-grasp fold, A domain"/>
    <property type="match status" value="1"/>
</dbReference>
<keyword evidence="6 10" id="KW-0547">Nucleotide-binding</keyword>
<protein>
    <recommendedName>
        <fullName evidence="10">Glutathione synthetase</fullName>
        <ecNumber evidence="10">6.3.2.3</ecNumber>
    </recommendedName>
    <alternativeName>
        <fullName evidence="10">GSH synthetase</fullName>
        <shortName evidence="10">GSH-S</shortName>
        <shortName evidence="10">GSHase</shortName>
    </alternativeName>
    <alternativeName>
        <fullName evidence="10">Glutathione synthase</fullName>
    </alternativeName>
</protein>
<dbReference type="EMBL" id="CP016027">
    <property type="protein sequence ID" value="ANJ67621.1"/>
    <property type="molecule type" value="Genomic_DNA"/>
</dbReference>
<keyword evidence="7 10" id="KW-0067">ATP-binding</keyword>
<dbReference type="InterPro" id="IPR011761">
    <property type="entry name" value="ATP-grasp"/>
</dbReference>